<dbReference type="InterPro" id="IPR024344">
    <property type="entry name" value="MDMPI_metal-binding"/>
</dbReference>
<feature type="domain" description="Mycothiol-dependent maleylpyruvate isomerase metal-binding" evidence="1">
    <location>
        <begin position="19"/>
        <end position="107"/>
    </location>
</feature>
<protein>
    <recommendedName>
        <fullName evidence="1">Mycothiol-dependent maleylpyruvate isomerase metal-binding domain-containing protein</fullName>
    </recommendedName>
</protein>
<dbReference type="Gene3D" id="1.20.120.450">
    <property type="entry name" value="dinb family like domain"/>
    <property type="match status" value="1"/>
</dbReference>
<dbReference type="NCBIfam" id="TIGR03083">
    <property type="entry name" value="maleylpyruvate isomerase family mycothiol-dependent enzyme"/>
    <property type="match status" value="1"/>
</dbReference>
<reference evidence="2 3" key="2">
    <citation type="submission" date="2020-03" db="EMBL/GenBank/DDBJ databases">
        <authorList>
            <person name="Ichikawa N."/>
            <person name="Kimura A."/>
            <person name="Kitahashi Y."/>
            <person name="Uohara A."/>
        </authorList>
    </citation>
    <scope>NUCLEOTIDE SEQUENCE [LARGE SCALE GENOMIC DNA]</scope>
    <source>
        <strain evidence="2 3">NBRC 108638</strain>
    </source>
</reference>
<dbReference type="InterPro" id="IPR034660">
    <property type="entry name" value="DinB/YfiT-like"/>
</dbReference>
<gene>
    <name evidence="2" type="ORF">Prum_052410</name>
</gene>
<dbReference type="EMBL" id="BLPG01000001">
    <property type="protein sequence ID" value="GFJ91599.1"/>
    <property type="molecule type" value="Genomic_DNA"/>
</dbReference>
<evidence type="ECO:0000313" key="2">
    <source>
        <dbReference type="EMBL" id="GFJ91599.1"/>
    </source>
</evidence>
<proteinExistence type="predicted"/>
<dbReference type="GO" id="GO:0046872">
    <property type="term" value="F:metal ion binding"/>
    <property type="evidence" value="ECO:0007669"/>
    <property type="project" value="InterPro"/>
</dbReference>
<reference evidence="2 3" key="1">
    <citation type="submission" date="2020-03" db="EMBL/GenBank/DDBJ databases">
        <title>Whole genome shotgun sequence of Phytohabitans rumicis NBRC 108638.</title>
        <authorList>
            <person name="Komaki H."/>
            <person name="Tamura T."/>
        </authorList>
    </citation>
    <scope>NUCLEOTIDE SEQUENCE [LARGE SCALE GENOMIC DNA]</scope>
    <source>
        <strain evidence="2 3">NBRC 108638</strain>
    </source>
</reference>
<dbReference type="RefSeq" id="WP_173078647.1">
    <property type="nucleotide sequence ID" value="NZ_BAABJB010000004.1"/>
</dbReference>
<dbReference type="AlphaFoldDB" id="A0A6V8LAM5"/>
<comment type="caution">
    <text evidence="2">The sequence shown here is derived from an EMBL/GenBank/DDBJ whole genome shotgun (WGS) entry which is preliminary data.</text>
</comment>
<accession>A0A6V8LAM5</accession>
<dbReference type="InterPro" id="IPR017517">
    <property type="entry name" value="Maleyloyr_isom"/>
</dbReference>
<dbReference type="Pfam" id="PF11716">
    <property type="entry name" value="MDMPI_N"/>
    <property type="match status" value="1"/>
</dbReference>
<organism evidence="2 3">
    <name type="scientific">Phytohabitans rumicis</name>
    <dbReference type="NCBI Taxonomy" id="1076125"/>
    <lineage>
        <taxon>Bacteria</taxon>
        <taxon>Bacillati</taxon>
        <taxon>Actinomycetota</taxon>
        <taxon>Actinomycetes</taxon>
        <taxon>Micromonosporales</taxon>
        <taxon>Micromonosporaceae</taxon>
    </lineage>
</organism>
<evidence type="ECO:0000313" key="3">
    <source>
        <dbReference type="Proteomes" id="UP000482960"/>
    </source>
</evidence>
<dbReference type="SUPFAM" id="SSF109854">
    <property type="entry name" value="DinB/YfiT-like putative metalloenzymes"/>
    <property type="match status" value="1"/>
</dbReference>
<evidence type="ECO:0000259" key="1">
    <source>
        <dbReference type="Pfam" id="PF11716"/>
    </source>
</evidence>
<dbReference type="Proteomes" id="UP000482960">
    <property type="component" value="Unassembled WGS sequence"/>
</dbReference>
<keyword evidence="3" id="KW-1185">Reference proteome</keyword>
<name>A0A6V8LAM5_9ACTN</name>
<sequence length="220" mass="23587">MTDTIRLTKADYVKLMIEESADLADYLADLAAPDWDAQTLCAGWRVRHVVSHMAVGHTMAMGPFLRTIVASRGVEQASHRLALRYGDSHSPAEILALFRAGTTDRPRGPAGFVAPAELFIDHLIHHQDIRRPLGHSRVIPAHRLATALDVLPRLGGLLKPRRRVRGLCLVAEDIGRRVGEGAEVRGTAEALIMCAGGRAAPLPELSGPGAAILASRIGGA</sequence>